<gene>
    <name evidence="2" type="ORF">HGRIS_005724</name>
</gene>
<feature type="region of interest" description="Disordered" evidence="1">
    <location>
        <begin position="1"/>
        <end position="22"/>
    </location>
</feature>
<evidence type="ECO:0000313" key="3">
    <source>
        <dbReference type="Proteomes" id="UP001556367"/>
    </source>
</evidence>
<proteinExistence type="predicted"/>
<dbReference type="Proteomes" id="UP001556367">
    <property type="component" value="Unassembled WGS sequence"/>
</dbReference>
<reference evidence="3" key="1">
    <citation type="submission" date="2024-06" db="EMBL/GenBank/DDBJ databases">
        <title>Multi-omics analyses provide insights into the biosynthesis of the anticancer antibiotic pleurotin in Hohenbuehelia grisea.</title>
        <authorList>
            <person name="Weaver J.A."/>
            <person name="Alberti F."/>
        </authorList>
    </citation>
    <scope>NUCLEOTIDE SEQUENCE [LARGE SCALE GENOMIC DNA]</scope>
    <source>
        <strain evidence="3">T-177</strain>
    </source>
</reference>
<name>A0ABR3JYL3_9AGAR</name>
<evidence type="ECO:0000256" key="1">
    <source>
        <dbReference type="SAM" id="MobiDB-lite"/>
    </source>
</evidence>
<accession>A0ABR3JYL3</accession>
<comment type="caution">
    <text evidence="2">The sequence shown here is derived from an EMBL/GenBank/DDBJ whole genome shotgun (WGS) entry which is preliminary data.</text>
</comment>
<dbReference type="PANTHER" id="PTHR33266">
    <property type="entry name" value="CHROMOSOME 15, WHOLE GENOME SHOTGUN SEQUENCE"/>
    <property type="match status" value="1"/>
</dbReference>
<evidence type="ECO:0000313" key="2">
    <source>
        <dbReference type="EMBL" id="KAL0960699.1"/>
    </source>
</evidence>
<sequence>MSSTKRRRSSSSTPPKLPVTGDVLESHRRTIHDWFELEGSDSEFFFNTVDSMTKVQRLSKPELIERYLKSFLDTTEIRDILLGPYRDRVLASTEELRANRKDLNQVDLLLKMFVEPPDSDEVIQRRQFQDAVVASWKEEYRGGAAVAFWNYIRYNFRPRLGMYPDRAEGRVNAHYVVLFQSSGTGKSRLVDELSKTVFVIPMCLRNDSTGFPPADSEVRSYLSNQHDSDATHSHCLAFMCSLFRHTAEVLGQGEFKDLNYAQTALPFRQRMTENMMIDHNAFRRTFYSEVIRKSEAFLEQMRQTSRTMYDGSPSLQMDLYCKLYGAWSELEKVLESQEPVRHWTEQYPRVLLSFDESQDLPGTHKRRDKYEFYPSAFWYLRASLSVLTEYPVFAIFLSSANRFPLLRFPKDDHSSRVYTPSSKLVPPYCDVDLDVLALDAQEKLDLSGKWTLRRVADNSYMTLLGRPLFGAMYRHGSPFVQDNLRNKNSRTFPIVHQLRSTWIKRRRASDSAFHSSFCPRSPPTQTRRQRKSNLISGFASSLARILRACSLSLLRTVPFRSRCVCAADC</sequence>
<organism evidence="2 3">
    <name type="scientific">Hohenbuehelia grisea</name>
    <dbReference type="NCBI Taxonomy" id="104357"/>
    <lineage>
        <taxon>Eukaryota</taxon>
        <taxon>Fungi</taxon>
        <taxon>Dikarya</taxon>
        <taxon>Basidiomycota</taxon>
        <taxon>Agaricomycotina</taxon>
        <taxon>Agaricomycetes</taxon>
        <taxon>Agaricomycetidae</taxon>
        <taxon>Agaricales</taxon>
        <taxon>Pleurotineae</taxon>
        <taxon>Pleurotaceae</taxon>
        <taxon>Hohenbuehelia</taxon>
    </lineage>
</organism>
<dbReference type="EMBL" id="JASNQZ010000001">
    <property type="protein sequence ID" value="KAL0960699.1"/>
    <property type="molecule type" value="Genomic_DNA"/>
</dbReference>
<keyword evidence="3" id="KW-1185">Reference proteome</keyword>
<protein>
    <submittedName>
        <fullName evidence="2">Uncharacterized protein</fullName>
    </submittedName>
</protein>
<dbReference type="PANTHER" id="PTHR33266:SF1">
    <property type="entry name" value="F-BOX DOMAIN-CONTAINING PROTEIN"/>
    <property type="match status" value="1"/>
</dbReference>